<dbReference type="Gene3D" id="2.60.40.10">
    <property type="entry name" value="Immunoglobulins"/>
    <property type="match status" value="1"/>
</dbReference>
<dbReference type="Proteomes" id="UP000598820">
    <property type="component" value="Unassembled WGS sequence"/>
</dbReference>
<proteinExistence type="predicted"/>
<sequence length="113" mass="11205">MSTLSATTSLTVNAPASATIAYAGSPFLTSSVPVDVNLSGTTGGSYTASPSGLSLDASTGQITPANSNPGTYTVAYTVAASGGCPPLYHQHDPGHAGPSTPQLDSHPWQQLSG</sequence>
<name>A0A926XSY5_9BACT</name>
<dbReference type="RefSeq" id="WP_190885388.1">
    <property type="nucleotide sequence ID" value="NZ_JACWZY010000002.1"/>
</dbReference>
<organism evidence="2 3">
    <name type="scientific">Spirosoma profusum</name>
    <dbReference type="NCBI Taxonomy" id="2771354"/>
    <lineage>
        <taxon>Bacteria</taxon>
        <taxon>Pseudomonadati</taxon>
        <taxon>Bacteroidota</taxon>
        <taxon>Cytophagia</taxon>
        <taxon>Cytophagales</taxon>
        <taxon>Cytophagaceae</taxon>
        <taxon>Spirosoma</taxon>
    </lineage>
</organism>
<evidence type="ECO:0000313" key="3">
    <source>
        <dbReference type="Proteomes" id="UP000598820"/>
    </source>
</evidence>
<dbReference type="Pfam" id="PF05345">
    <property type="entry name" value="He_PIG"/>
    <property type="match status" value="1"/>
</dbReference>
<comment type="caution">
    <text evidence="2">The sequence shown here is derived from an EMBL/GenBank/DDBJ whole genome shotgun (WGS) entry which is preliminary data.</text>
</comment>
<dbReference type="AlphaFoldDB" id="A0A926XSY5"/>
<gene>
    <name evidence="2" type="ORF">IC229_02700</name>
</gene>
<dbReference type="EMBL" id="JACWZY010000002">
    <property type="protein sequence ID" value="MBD2699529.1"/>
    <property type="molecule type" value="Genomic_DNA"/>
</dbReference>
<evidence type="ECO:0000256" key="1">
    <source>
        <dbReference type="SAM" id="MobiDB-lite"/>
    </source>
</evidence>
<reference evidence="2" key="1">
    <citation type="submission" date="2020-09" db="EMBL/GenBank/DDBJ databases">
        <authorList>
            <person name="Kim M.K."/>
        </authorList>
    </citation>
    <scope>NUCLEOTIDE SEQUENCE</scope>
    <source>
        <strain evidence="2">BT702</strain>
    </source>
</reference>
<accession>A0A926XSY5</accession>
<evidence type="ECO:0000313" key="2">
    <source>
        <dbReference type="EMBL" id="MBD2699529.1"/>
    </source>
</evidence>
<protein>
    <submittedName>
        <fullName evidence="2">Uncharacterized protein</fullName>
    </submittedName>
</protein>
<keyword evidence="3" id="KW-1185">Reference proteome</keyword>
<feature type="compositionally biased region" description="Polar residues" evidence="1">
    <location>
        <begin position="99"/>
        <end position="113"/>
    </location>
</feature>
<dbReference type="InterPro" id="IPR013783">
    <property type="entry name" value="Ig-like_fold"/>
</dbReference>
<feature type="region of interest" description="Disordered" evidence="1">
    <location>
        <begin position="85"/>
        <end position="113"/>
    </location>
</feature>